<dbReference type="InterPro" id="IPR010982">
    <property type="entry name" value="Lambda_DNA-bd_dom_sf"/>
</dbReference>
<organism evidence="1 2">
    <name type="scientific">Kosakonia oryziphila</name>
    <dbReference type="NCBI Taxonomy" id="1005667"/>
    <lineage>
        <taxon>Bacteria</taxon>
        <taxon>Pseudomonadati</taxon>
        <taxon>Pseudomonadota</taxon>
        <taxon>Gammaproteobacteria</taxon>
        <taxon>Enterobacterales</taxon>
        <taxon>Enterobacteriaceae</taxon>
        <taxon>Kosakonia</taxon>
    </lineage>
</organism>
<dbReference type="OrthoDB" id="6499174at2"/>
<dbReference type="RefSeq" id="WP_090138242.1">
    <property type="nucleotide sequence ID" value="NZ_FMBC01000061.1"/>
</dbReference>
<sequence length="99" mass="11198">MENTTTRNKSQARKIESWLLNQIALRGTTNVAKAIGMDKSGITRWKETMLPKVAMLLAVLEWGVVDDDMARLAKEVADLLTKKKRPAATERSDQINMHF</sequence>
<evidence type="ECO:0000313" key="1">
    <source>
        <dbReference type="EMBL" id="SCC65580.1"/>
    </source>
</evidence>
<dbReference type="Proteomes" id="UP000198515">
    <property type="component" value="Unassembled WGS sequence"/>
</dbReference>
<dbReference type="SUPFAM" id="SSF47413">
    <property type="entry name" value="lambda repressor-like DNA-binding domains"/>
    <property type="match status" value="1"/>
</dbReference>
<dbReference type="InterPro" id="IPR007933">
    <property type="entry name" value="Transcrpt_activ_CII"/>
</dbReference>
<proteinExistence type="predicted"/>
<dbReference type="Pfam" id="PF05269">
    <property type="entry name" value="Phage_CII"/>
    <property type="match status" value="1"/>
</dbReference>
<dbReference type="AlphaFoldDB" id="A0A1C4GBI7"/>
<gene>
    <name evidence="1" type="ORF">GA0061070_10616</name>
</gene>
<dbReference type="EMBL" id="FMBC01000061">
    <property type="protein sequence ID" value="SCC65580.1"/>
    <property type="molecule type" value="Genomic_DNA"/>
</dbReference>
<name>A0A1C4GBI7_9ENTR</name>
<dbReference type="GO" id="GO:0003677">
    <property type="term" value="F:DNA binding"/>
    <property type="evidence" value="ECO:0007669"/>
    <property type="project" value="InterPro"/>
</dbReference>
<accession>A0A1C4GBI7</accession>
<reference evidence="2" key="1">
    <citation type="submission" date="2016-08" db="EMBL/GenBank/DDBJ databases">
        <authorList>
            <person name="Varghese N."/>
            <person name="Submissions Spin"/>
        </authorList>
    </citation>
    <scope>NUCLEOTIDE SEQUENCE [LARGE SCALE GENOMIC DNA]</scope>
    <source>
        <strain evidence="2">REICA_142</strain>
    </source>
</reference>
<evidence type="ECO:0000313" key="2">
    <source>
        <dbReference type="Proteomes" id="UP000198515"/>
    </source>
</evidence>
<dbReference type="GO" id="GO:0006355">
    <property type="term" value="P:regulation of DNA-templated transcription"/>
    <property type="evidence" value="ECO:0007669"/>
    <property type="project" value="InterPro"/>
</dbReference>
<protein>
    <submittedName>
        <fullName evidence="1">Bacteriophage CII protein</fullName>
    </submittedName>
</protein>
<keyword evidence="2" id="KW-1185">Reference proteome</keyword>
<dbReference type="Gene3D" id="1.10.260.40">
    <property type="entry name" value="lambda repressor-like DNA-binding domains"/>
    <property type="match status" value="1"/>
</dbReference>